<dbReference type="EMBL" id="PFET01000001">
    <property type="protein sequence ID" value="PJE76270.1"/>
    <property type="molecule type" value="Genomic_DNA"/>
</dbReference>
<keyword evidence="3 12" id="KW-1003">Cell membrane</keyword>
<keyword evidence="5 12" id="KW-0812">Transmembrane</keyword>
<dbReference type="Pfam" id="PF01435">
    <property type="entry name" value="Peptidase_M48"/>
    <property type="match status" value="1"/>
</dbReference>
<dbReference type="AlphaFoldDB" id="A0A2M8LFP1"/>
<feature type="binding site" evidence="12">
    <location>
        <position position="145"/>
    </location>
    <ligand>
        <name>Zn(2+)</name>
        <dbReference type="ChEBI" id="CHEBI:29105"/>
        <note>catalytic</note>
    </ligand>
</feature>
<organism evidence="14 15">
    <name type="scientific">Candidatus Uhrbacteria bacterium CG10_big_fil_rev_8_21_14_0_10_48_11</name>
    <dbReference type="NCBI Taxonomy" id="1975037"/>
    <lineage>
        <taxon>Bacteria</taxon>
        <taxon>Candidatus Uhriibacteriota</taxon>
    </lineage>
</organism>
<name>A0A2M8LFP1_9BACT</name>
<keyword evidence="6 12" id="KW-0479">Metal-binding</keyword>
<dbReference type="GO" id="GO:0008270">
    <property type="term" value="F:zinc ion binding"/>
    <property type="evidence" value="ECO:0007669"/>
    <property type="project" value="UniProtKB-UniRule"/>
</dbReference>
<evidence type="ECO:0000256" key="12">
    <source>
        <dbReference type="HAMAP-Rule" id="MF_00188"/>
    </source>
</evidence>
<proteinExistence type="inferred from homology"/>
<feature type="binding site" evidence="12">
    <location>
        <position position="141"/>
    </location>
    <ligand>
        <name>Zn(2+)</name>
        <dbReference type="ChEBI" id="CHEBI:29105"/>
        <note>catalytic</note>
    </ligand>
</feature>
<evidence type="ECO:0000256" key="3">
    <source>
        <dbReference type="ARBA" id="ARBA00022475"/>
    </source>
</evidence>
<dbReference type="GO" id="GO:0005886">
    <property type="term" value="C:plasma membrane"/>
    <property type="evidence" value="ECO:0007669"/>
    <property type="project" value="UniProtKB-SubCell"/>
</dbReference>
<feature type="transmembrane region" description="Helical" evidence="12">
    <location>
        <begin position="12"/>
        <end position="30"/>
    </location>
</feature>
<feature type="transmembrane region" description="Helical" evidence="12">
    <location>
        <begin position="153"/>
        <end position="172"/>
    </location>
</feature>
<gene>
    <name evidence="12" type="primary">htpX</name>
    <name evidence="14" type="ORF">COV04_00085</name>
</gene>
<keyword evidence="7 12" id="KW-0378">Hydrolase</keyword>
<evidence type="ECO:0000256" key="1">
    <source>
        <dbReference type="ARBA" id="ARBA00004651"/>
    </source>
</evidence>
<dbReference type="GO" id="GO:0004222">
    <property type="term" value="F:metalloendopeptidase activity"/>
    <property type="evidence" value="ECO:0007669"/>
    <property type="project" value="UniProtKB-UniRule"/>
</dbReference>
<evidence type="ECO:0000256" key="8">
    <source>
        <dbReference type="ARBA" id="ARBA00022833"/>
    </source>
</evidence>
<dbReference type="InterPro" id="IPR022919">
    <property type="entry name" value="Pept_M48_protease_HtpX"/>
</dbReference>
<protein>
    <recommendedName>
        <fullName evidence="12">Protease HtpX homolog</fullName>
        <ecNumber evidence="12">3.4.24.-</ecNumber>
    </recommendedName>
</protein>
<evidence type="ECO:0000256" key="6">
    <source>
        <dbReference type="ARBA" id="ARBA00022723"/>
    </source>
</evidence>
<dbReference type="HAMAP" id="MF_00188">
    <property type="entry name" value="Pept_M48_protease_HtpX"/>
    <property type="match status" value="1"/>
</dbReference>
<accession>A0A2M8LFP1</accession>
<keyword evidence="11 12" id="KW-0472">Membrane</keyword>
<dbReference type="InterPro" id="IPR001915">
    <property type="entry name" value="Peptidase_M48"/>
</dbReference>
<keyword evidence="10 12" id="KW-0482">Metalloprotease</keyword>
<comment type="cofactor">
    <cofactor evidence="12">
        <name>Zn(2+)</name>
        <dbReference type="ChEBI" id="CHEBI:29105"/>
    </cofactor>
    <text evidence="12">Binds 1 zinc ion per subunit.</text>
</comment>
<evidence type="ECO:0000256" key="4">
    <source>
        <dbReference type="ARBA" id="ARBA00022670"/>
    </source>
</evidence>
<evidence type="ECO:0000259" key="13">
    <source>
        <dbReference type="Pfam" id="PF01435"/>
    </source>
</evidence>
<evidence type="ECO:0000256" key="11">
    <source>
        <dbReference type="ARBA" id="ARBA00023136"/>
    </source>
</evidence>
<feature type="transmembrane region" description="Helical" evidence="12">
    <location>
        <begin position="36"/>
        <end position="58"/>
    </location>
</feature>
<evidence type="ECO:0000256" key="2">
    <source>
        <dbReference type="ARBA" id="ARBA00009779"/>
    </source>
</evidence>
<evidence type="ECO:0000313" key="15">
    <source>
        <dbReference type="Proteomes" id="UP000231152"/>
    </source>
</evidence>
<evidence type="ECO:0000256" key="7">
    <source>
        <dbReference type="ARBA" id="ARBA00022801"/>
    </source>
</evidence>
<comment type="similarity">
    <text evidence="2 12">Belongs to the peptidase M48B family.</text>
</comment>
<feature type="domain" description="Peptidase M48" evidence="13">
    <location>
        <begin position="77"/>
        <end position="290"/>
    </location>
</feature>
<dbReference type="PANTHER" id="PTHR43221">
    <property type="entry name" value="PROTEASE HTPX"/>
    <property type="match status" value="1"/>
</dbReference>
<feature type="binding site" evidence="12">
    <location>
        <position position="216"/>
    </location>
    <ligand>
        <name>Zn(2+)</name>
        <dbReference type="ChEBI" id="CHEBI:29105"/>
        <note>catalytic</note>
    </ligand>
</feature>
<dbReference type="Proteomes" id="UP000231152">
    <property type="component" value="Unassembled WGS sequence"/>
</dbReference>
<evidence type="ECO:0000256" key="9">
    <source>
        <dbReference type="ARBA" id="ARBA00022989"/>
    </source>
</evidence>
<dbReference type="Gene3D" id="3.30.2010.10">
    <property type="entry name" value="Metalloproteases ('zincins'), catalytic domain"/>
    <property type="match status" value="1"/>
</dbReference>
<comment type="subcellular location">
    <subcellularLocation>
        <location evidence="1 12">Cell membrane</location>
        <topology evidence="1 12">Multi-pass membrane protein</topology>
    </subcellularLocation>
</comment>
<dbReference type="GO" id="GO:0006508">
    <property type="term" value="P:proteolysis"/>
    <property type="evidence" value="ECO:0007669"/>
    <property type="project" value="UniProtKB-KW"/>
</dbReference>
<keyword evidence="9 12" id="KW-1133">Transmembrane helix</keyword>
<comment type="caution">
    <text evidence="14">The sequence shown here is derived from an EMBL/GenBank/DDBJ whole genome shotgun (WGS) entry which is preliminary data.</text>
</comment>
<evidence type="ECO:0000313" key="14">
    <source>
        <dbReference type="EMBL" id="PJE76270.1"/>
    </source>
</evidence>
<feature type="active site" evidence="12">
    <location>
        <position position="142"/>
    </location>
</feature>
<reference evidence="14 15" key="1">
    <citation type="submission" date="2017-09" db="EMBL/GenBank/DDBJ databases">
        <title>Depth-based differentiation of microbial function through sediment-hosted aquifers and enrichment of novel symbionts in the deep terrestrial subsurface.</title>
        <authorList>
            <person name="Probst A.J."/>
            <person name="Ladd B."/>
            <person name="Jarett J.K."/>
            <person name="Geller-Mcgrath D.E."/>
            <person name="Sieber C.M."/>
            <person name="Emerson J.B."/>
            <person name="Anantharaman K."/>
            <person name="Thomas B.C."/>
            <person name="Malmstrom R."/>
            <person name="Stieglmeier M."/>
            <person name="Klingl A."/>
            <person name="Woyke T."/>
            <person name="Ryan C.M."/>
            <person name="Banfield J.F."/>
        </authorList>
    </citation>
    <scope>NUCLEOTIDE SEQUENCE [LARGE SCALE GENOMIC DNA]</scope>
    <source>
        <strain evidence="14">CG10_big_fil_rev_8_21_14_0_10_48_11</strain>
    </source>
</reference>
<dbReference type="InterPro" id="IPR050083">
    <property type="entry name" value="HtpX_protease"/>
</dbReference>
<dbReference type="PANTHER" id="PTHR43221:SF1">
    <property type="entry name" value="PROTEASE HTPX"/>
    <property type="match status" value="1"/>
</dbReference>
<evidence type="ECO:0000256" key="10">
    <source>
        <dbReference type="ARBA" id="ARBA00023049"/>
    </source>
</evidence>
<dbReference type="CDD" id="cd07340">
    <property type="entry name" value="M48B_Htpx_like"/>
    <property type="match status" value="1"/>
</dbReference>
<keyword evidence="4 12" id="KW-0645">Protease</keyword>
<dbReference type="EC" id="3.4.24.-" evidence="12"/>
<sequence length="294" mass="32262">MYQQIAANKRRSVLLIAVIILVAIGLGYLFSVTSDFGPSILVLALLFAVGTTIGSWWAGDKVVLFTAAAKPIKKEDDLELYRIIENIAITAGLPMPRIYRIDDRTMNAFATGRDPEHASIAITTGLRNALEKPELEGVIAHELSHIKNFDTRFLMLTVILVGFVALLSDFFVRSQFFRGGNRRERGGALLLVGIVLAVLAPLFTKLIQLAVSRKREFLADASGALLTRYPQGLADALKKIATVSPPATRANKATASLYFTNPFGERRRSFSSFFSTHPPIQERIAALESMTAPL</sequence>
<feature type="transmembrane region" description="Helical" evidence="12">
    <location>
        <begin position="187"/>
        <end position="207"/>
    </location>
</feature>
<keyword evidence="8 12" id="KW-0862">Zinc</keyword>
<evidence type="ECO:0000256" key="5">
    <source>
        <dbReference type="ARBA" id="ARBA00022692"/>
    </source>
</evidence>